<dbReference type="CDD" id="cd06911">
    <property type="entry name" value="VirB9_CagX_TrbG"/>
    <property type="match status" value="1"/>
</dbReference>
<sequence>MNAIFRRSALPLILLASSVLFSGCATQGKPPPTISLDEPVQATPLPEPPKPVEVVAVPQVLPMPAQLKPAPETADAKPTPEPTDETVRVSRANAEARVAPTREGYVNAIQVWPFTDGALYQVYAAVGRVTVVALQPGEELVTVAAGDTVRWIVGDTASGSGEALRVNVMVKPIRSGLKTNLVITTSRRTYLLELTSTEKTWMASVSWEYPKDKMLALQRQAQAASSAAPVDTGLSLEKIRFRYAVSGSTPPWKPLRAFDDGEKVYIQFPPGIAQGELPPLFVIGAQGDGQLVNYRFRSPYYIVDRLFGAAELRLGGDGGDVVRIERTDGVSSGTRRN</sequence>
<comment type="similarity">
    <text evidence="1">Belongs to the TrbG/VirB9 family.</text>
</comment>
<comment type="caution">
    <text evidence="5">The sequence shown here is derived from an EMBL/GenBank/DDBJ whole genome shotgun (WGS) entry which is preliminary data.</text>
</comment>
<evidence type="ECO:0000256" key="1">
    <source>
        <dbReference type="ARBA" id="ARBA00006135"/>
    </source>
</evidence>
<dbReference type="RefSeq" id="WP_094437503.1">
    <property type="nucleotide sequence ID" value="NZ_NKDB02000004.1"/>
</dbReference>
<reference evidence="5 6" key="1">
    <citation type="submission" date="2018-09" db="EMBL/GenBank/DDBJ databases">
        <title>Genome comparison of Alicycliphilus sp. BQ1, a polyurethanolytic bacterium, with its closest phylogenetic relatives Alicycliphilus denitrificans BC and K601, unable to attack polyurethane.</title>
        <authorList>
            <person name="Loza-Tavera H."/>
            <person name="Lozano L."/>
            <person name="Cevallos M."/>
            <person name="Maya-Lucas O."/>
            <person name="Garcia-Mena J."/>
            <person name="Hernandez J."/>
        </authorList>
    </citation>
    <scope>NUCLEOTIDE SEQUENCE [LARGE SCALE GENOMIC DNA]</scope>
    <source>
        <strain evidence="5 6">BQ1</strain>
    </source>
</reference>
<dbReference type="EMBL" id="NKDB02000004">
    <property type="protein sequence ID" value="RKJ94991.1"/>
    <property type="molecule type" value="Genomic_DNA"/>
</dbReference>
<dbReference type="Pfam" id="PF03524">
    <property type="entry name" value="CagX"/>
    <property type="match status" value="1"/>
</dbReference>
<dbReference type="NCBIfam" id="TIGR02775">
    <property type="entry name" value="TrbG_Ti"/>
    <property type="match status" value="1"/>
</dbReference>
<protein>
    <submittedName>
        <fullName evidence="5">P-type conjugative transfer protein TrbG</fullName>
    </submittedName>
</protein>
<evidence type="ECO:0000313" key="6">
    <source>
        <dbReference type="Proteomes" id="UP000216225"/>
    </source>
</evidence>
<keyword evidence="2 4" id="KW-0732">Signal</keyword>
<feature type="signal peptide" evidence="4">
    <location>
        <begin position="1"/>
        <end position="22"/>
    </location>
</feature>
<name>A0A3R7ECD7_9BURK</name>
<gene>
    <name evidence="5" type="primary">trbG</name>
    <name evidence="5" type="ORF">CE154_017850</name>
</gene>
<evidence type="ECO:0000313" key="5">
    <source>
        <dbReference type="EMBL" id="RKJ94991.1"/>
    </source>
</evidence>
<evidence type="ECO:0000256" key="2">
    <source>
        <dbReference type="ARBA" id="ARBA00022729"/>
    </source>
</evidence>
<dbReference type="InterPro" id="IPR038161">
    <property type="entry name" value="VirB9/CagX/TrbG_C_sf"/>
</dbReference>
<proteinExistence type="inferred from homology"/>
<dbReference type="InterPro" id="IPR014142">
    <property type="entry name" value="TrbG_Ti"/>
</dbReference>
<organism evidence="5 6">
    <name type="scientific">Alicycliphilus denitrificans</name>
    <dbReference type="NCBI Taxonomy" id="179636"/>
    <lineage>
        <taxon>Bacteria</taxon>
        <taxon>Pseudomonadati</taxon>
        <taxon>Pseudomonadota</taxon>
        <taxon>Betaproteobacteria</taxon>
        <taxon>Burkholderiales</taxon>
        <taxon>Comamonadaceae</taxon>
        <taxon>Alicycliphilus</taxon>
    </lineage>
</organism>
<dbReference type="AlphaFoldDB" id="A0A3R7ECD7"/>
<evidence type="ECO:0000256" key="3">
    <source>
        <dbReference type="SAM" id="MobiDB-lite"/>
    </source>
</evidence>
<evidence type="ECO:0000256" key="4">
    <source>
        <dbReference type="SAM" id="SignalP"/>
    </source>
</evidence>
<dbReference type="InterPro" id="IPR033645">
    <property type="entry name" value="VirB9/CagX/TrbG_C"/>
</dbReference>
<dbReference type="Gene3D" id="2.60.40.2500">
    <property type="match status" value="1"/>
</dbReference>
<dbReference type="Proteomes" id="UP000216225">
    <property type="component" value="Unassembled WGS sequence"/>
</dbReference>
<accession>A0A3R7ECD7</accession>
<feature type="region of interest" description="Disordered" evidence="3">
    <location>
        <begin position="66"/>
        <end position="85"/>
    </location>
</feature>
<dbReference type="InterPro" id="IPR010258">
    <property type="entry name" value="Conjugal_tfr_TrbG/VirB9/CagX"/>
</dbReference>
<feature type="chain" id="PRO_5018701961" evidence="4">
    <location>
        <begin position="23"/>
        <end position="337"/>
    </location>
</feature>
<dbReference type="PROSITE" id="PS51257">
    <property type="entry name" value="PROKAR_LIPOPROTEIN"/>
    <property type="match status" value="1"/>
</dbReference>